<reference evidence="5 6" key="1">
    <citation type="journal article" date="2018" name="Mol. Plant">
        <title>The genome of Artemisia annua provides insight into the evolution of Asteraceae family and artemisinin biosynthesis.</title>
        <authorList>
            <person name="Shen Q."/>
            <person name="Zhang L."/>
            <person name="Liao Z."/>
            <person name="Wang S."/>
            <person name="Yan T."/>
            <person name="Shi P."/>
            <person name="Liu M."/>
            <person name="Fu X."/>
            <person name="Pan Q."/>
            <person name="Wang Y."/>
            <person name="Lv Z."/>
            <person name="Lu X."/>
            <person name="Zhang F."/>
            <person name="Jiang W."/>
            <person name="Ma Y."/>
            <person name="Chen M."/>
            <person name="Hao X."/>
            <person name="Li L."/>
            <person name="Tang Y."/>
            <person name="Lv G."/>
            <person name="Zhou Y."/>
            <person name="Sun X."/>
            <person name="Brodelius P.E."/>
            <person name="Rose J.K.C."/>
            <person name="Tang K."/>
        </authorList>
    </citation>
    <scope>NUCLEOTIDE SEQUENCE [LARGE SCALE GENOMIC DNA]</scope>
    <source>
        <strain evidence="6">cv. Huhao1</strain>
        <tissue evidence="5">Leaf</tissue>
    </source>
</reference>
<dbReference type="SUPFAM" id="SSF53300">
    <property type="entry name" value="vWA-like"/>
    <property type="match status" value="1"/>
</dbReference>
<dbReference type="GO" id="GO:0045174">
    <property type="term" value="F:glutathione dehydrogenase (ascorbate) activity"/>
    <property type="evidence" value="ECO:0007669"/>
    <property type="project" value="InterPro"/>
</dbReference>
<comment type="caution">
    <text evidence="5">The sequence shown here is derived from an EMBL/GenBank/DDBJ whole genome shotgun (WGS) entry which is preliminary data.</text>
</comment>
<dbReference type="STRING" id="35608.A0A2U1MC75"/>
<evidence type="ECO:0000256" key="4">
    <source>
        <dbReference type="SAM" id="MobiDB-lite"/>
    </source>
</evidence>
<keyword evidence="5" id="KW-0647">Proteasome</keyword>
<name>A0A2U1MC75_ARTAN</name>
<feature type="region of interest" description="Disordered" evidence="4">
    <location>
        <begin position="1"/>
        <end position="31"/>
    </location>
</feature>
<dbReference type="OrthoDB" id="1935530at2759"/>
<evidence type="ECO:0000313" key="5">
    <source>
        <dbReference type="EMBL" id="PWA58864.1"/>
    </source>
</evidence>
<dbReference type="InterPro" id="IPR044627">
    <property type="entry name" value="DHAR1/2/3/4"/>
</dbReference>
<dbReference type="AlphaFoldDB" id="A0A2U1MC75"/>
<dbReference type="EC" id="2.5.1.18" evidence="1"/>
<evidence type="ECO:0000256" key="3">
    <source>
        <dbReference type="ARBA" id="ARBA00047960"/>
    </source>
</evidence>
<dbReference type="CDD" id="cd00570">
    <property type="entry name" value="GST_N_family"/>
    <property type="match status" value="1"/>
</dbReference>
<dbReference type="PANTHER" id="PTHR44420:SF2">
    <property type="entry name" value="GLUTATHIONE S-TRANSFERASE DHAR2-RELATED"/>
    <property type="match status" value="1"/>
</dbReference>
<dbReference type="EMBL" id="PKPP01005777">
    <property type="protein sequence ID" value="PWA58864.1"/>
    <property type="molecule type" value="Genomic_DNA"/>
</dbReference>
<evidence type="ECO:0000256" key="2">
    <source>
        <dbReference type="ARBA" id="ARBA00022679"/>
    </source>
</evidence>
<keyword evidence="2" id="KW-0808">Transferase</keyword>
<evidence type="ECO:0000256" key="1">
    <source>
        <dbReference type="ARBA" id="ARBA00012452"/>
    </source>
</evidence>
<dbReference type="Gene3D" id="3.40.30.10">
    <property type="entry name" value="Glutaredoxin"/>
    <property type="match status" value="1"/>
</dbReference>
<dbReference type="GO" id="GO:0004364">
    <property type="term" value="F:glutathione transferase activity"/>
    <property type="evidence" value="ECO:0007669"/>
    <property type="project" value="UniProtKB-EC"/>
</dbReference>
<dbReference type="Proteomes" id="UP000245207">
    <property type="component" value="Unassembled WGS sequence"/>
</dbReference>
<comment type="catalytic activity">
    <reaction evidence="3">
        <text>RX + glutathione = an S-substituted glutathione + a halide anion + H(+)</text>
        <dbReference type="Rhea" id="RHEA:16437"/>
        <dbReference type="ChEBI" id="CHEBI:15378"/>
        <dbReference type="ChEBI" id="CHEBI:16042"/>
        <dbReference type="ChEBI" id="CHEBI:17792"/>
        <dbReference type="ChEBI" id="CHEBI:57925"/>
        <dbReference type="ChEBI" id="CHEBI:90779"/>
        <dbReference type="EC" id="2.5.1.18"/>
    </reaction>
</comment>
<dbReference type="PANTHER" id="PTHR44420">
    <property type="entry name" value="GLUTATHIONE S-TRANSFERASE DHAR2-RELATED"/>
    <property type="match status" value="1"/>
</dbReference>
<sequence>MGTHDHTSGLSISRRTRGAEKSNELTITKEVQPHLSWPGASKIQKAHHNENLKEIGGRVIHVPRTVDWGVMERLGCQEILDDMLLTRLDIMICLDNSWWMESKESPMFKEQAEAIRFYCEQKIMSHPENTVGVCGMSLGNTYFLVYPNRDLSNIVSHIYVARIGGDLVLTRAVSYASSFCPVYHSIQYIESLGESMKRGNLACDVINFGDQFMKKKIHFNKLIDIVDNNSGKCNICHVPPELSVCEALSRSQIFNPRVGGSASAPSASLSLQHDRAKQTIEICVKAATGAPDVLGECPFCQWVLLTLEEKKVSYKTRLINMKNKPEW</sequence>
<dbReference type="GO" id="GO:0033355">
    <property type="term" value="P:ascorbate glutathione cycle"/>
    <property type="evidence" value="ECO:0007669"/>
    <property type="project" value="InterPro"/>
</dbReference>
<protein>
    <recommendedName>
        <fullName evidence="1">glutathione transferase</fullName>
        <ecNumber evidence="1">2.5.1.18</ecNumber>
    </recommendedName>
</protein>
<dbReference type="Gene3D" id="3.40.50.410">
    <property type="entry name" value="von Willebrand factor, type A domain"/>
    <property type="match status" value="1"/>
</dbReference>
<dbReference type="InterPro" id="IPR036465">
    <property type="entry name" value="vWFA_dom_sf"/>
</dbReference>
<organism evidence="5 6">
    <name type="scientific">Artemisia annua</name>
    <name type="common">Sweet wormwood</name>
    <dbReference type="NCBI Taxonomy" id="35608"/>
    <lineage>
        <taxon>Eukaryota</taxon>
        <taxon>Viridiplantae</taxon>
        <taxon>Streptophyta</taxon>
        <taxon>Embryophyta</taxon>
        <taxon>Tracheophyta</taxon>
        <taxon>Spermatophyta</taxon>
        <taxon>Magnoliopsida</taxon>
        <taxon>eudicotyledons</taxon>
        <taxon>Gunneridae</taxon>
        <taxon>Pentapetalae</taxon>
        <taxon>asterids</taxon>
        <taxon>campanulids</taxon>
        <taxon>Asterales</taxon>
        <taxon>Asteraceae</taxon>
        <taxon>Asteroideae</taxon>
        <taxon>Anthemideae</taxon>
        <taxon>Artemisiinae</taxon>
        <taxon>Artemisia</taxon>
    </lineage>
</organism>
<evidence type="ECO:0000313" key="6">
    <source>
        <dbReference type="Proteomes" id="UP000245207"/>
    </source>
</evidence>
<proteinExistence type="predicted"/>
<keyword evidence="6" id="KW-1185">Reference proteome</keyword>
<dbReference type="GO" id="GO:0000502">
    <property type="term" value="C:proteasome complex"/>
    <property type="evidence" value="ECO:0007669"/>
    <property type="project" value="UniProtKB-KW"/>
</dbReference>
<accession>A0A2U1MC75</accession>
<gene>
    <name evidence="5" type="ORF">CTI12_AA395150</name>
</gene>